<protein>
    <submittedName>
        <fullName evidence="2">Uncharacterized protein</fullName>
    </submittedName>
</protein>
<keyword evidence="3" id="KW-1185">Reference proteome</keyword>
<feature type="region of interest" description="Disordered" evidence="1">
    <location>
        <begin position="126"/>
        <end position="171"/>
    </location>
</feature>
<dbReference type="EMBL" id="VCHE01000137">
    <property type="protein sequence ID" value="KAB2570418.1"/>
    <property type="molecule type" value="Genomic_DNA"/>
</dbReference>
<evidence type="ECO:0000313" key="3">
    <source>
        <dbReference type="Proteomes" id="UP000325902"/>
    </source>
</evidence>
<proteinExistence type="predicted"/>
<feature type="compositionally biased region" description="Low complexity" evidence="1">
    <location>
        <begin position="133"/>
        <end position="146"/>
    </location>
</feature>
<dbReference type="AlphaFoldDB" id="A0A5N5CYH8"/>
<accession>A0A5N5CYH8</accession>
<dbReference type="Proteomes" id="UP000325902">
    <property type="component" value="Unassembled WGS sequence"/>
</dbReference>
<sequence length="171" mass="19124">MTSMPAGVRAAIARARAANITTTKTSFPMDVTAESIWLKMQLGFLYDEGLAIGLLGGTPNPPWEDVLSQDNQPHLWEVLTDMFRHLGLPGALAVRAHWDNTDDGERCLRWQFPESIAKEVLGLLRRESEVDESAPAPEPTSEPTSEPEAKDNDDDEEWEKVEEETDDYAKE</sequence>
<comment type="caution">
    <text evidence="2">The sequence shown here is derived from an EMBL/GenBank/DDBJ whole genome shotgun (WGS) entry which is preliminary data.</text>
</comment>
<gene>
    <name evidence="2" type="ORF">DBV05_g10896</name>
</gene>
<name>A0A5N5CYH8_9PEZI</name>
<reference evidence="2 3" key="1">
    <citation type="journal article" date="2019" name="Sci. Rep.">
        <title>A multi-omics analysis of the grapevine pathogen Lasiodiplodia theobromae reveals that temperature affects the expression of virulence- and pathogenicity-related genes.</title>
        <authorList>
            <person name="Felix C."/>
            <person name="Meneses R."/>
            <person name="Goncalves M.F.M."/>
            <person name="Tilleman L."/>
            <person name="Duarte A.S."/>
            <person name="Jorrin-Novo J.V."/>
            <person name="Van de Peer Y."/>
            <person name="Deforce D."/>
            <person name="Van Nieuwerburgh F."/>
            <person name="Esteves A.C."/>
            <person name="Alves A."/>
        </authorList>
    </citation>
    <scope>NUCLEOTIDE SEQUENCE [LARGE SCALE GENOMIC DNA]</scope>
    <source>
        <strain evidence="2 3">LA-SOL3</strain>
    </source>
</reference>
<feature type="compositionally biased region" description="Acidic residues" evidence="1">
    <location>
        <begin position="151"/>
        <end position="171"/>
    </location>
</feature>
<evidence type="ECO:0000256" key="1">
    <source>
        <dbReference type="SAM" id="MobiDB-lite"/>
    </source>
</evidence>
<evidence type="ECO:0000313" key="2">
    <source>
        <dbReference type="EMBL" id="KAB2570418.1"/>
    </source>
</evidence>
<organism evidence="2 3">
    <name type="scientific">Lasiodiplodia theobromae</name>
    <dbReference type="NCBI Taxonomy" id="45133"/>
    <lineage>
        <taxon>Eukaryota</taxon>
        <taxon>Fungi</taxon>
        <taxon>Dikarya</taxon>
        <taxon>Ascomycota</taxon>
        <taxon>Pezizomycotina</taxon>
        <taxon>Dothideomycetes</taxon>
        <taxon>Dothideomycetes incertae sedis</taxon>
        <taxon>Botryosphaeriales</taxon>
        <taxon>Botryosphaeriaceae</taxon>
        <taxon>Lasiodiplodia</taxon>
    </lineage>
</organism>